<name>A0A7I7PAY1_9MYCO</name>
<proteinExistence type="predicted"/>
<dbReference type="EMBL" id="AP022583">
    <property type="protein sequence ID" value="BBY05763.1"/>
    <property type="molecule type" value="Genomic_DNA"/>
</dbReference>
<gene>
    <name evidence="1" type="ORF">MNVI_10810</name>
</gene>
<evidence type="ECO:0000313" key="2">
    <source>
        <dbReference type="Proteomes" id="UP000466894"/>
    </source>
</evidence>
<protein>
    <submittedName>
        <fullName evidence="1">Uncharacterized protein</fullName>
    </submittedName>
</protein>
<organism evidence="1 2">
    <name type="scientific">Mycobacterium noviomagense</name>
    <dbReference type="NCBI Taxonomy" id="459858"/>
    <lineage>
        <taxon>Bacteria</taxon>
        <taxon>Bacillati</taxon>
        <taxon>Actinomycetota</taxon>
        <taxon>Actinomycetes</taxon>
        <taxon>Mycobacteriales</taxon>
        <taxon>Mycobacteriaceae</taxon>
        <taxon>Mycobacterium</taxon>
    </lineage>
</organism>
<dbReference type="Proteomes" id="UP000466894">
    <property type="component" value="Chromosome"/>
</dbReference>
<reference evidence="1 2" key="1">
    <citation type="journal article" date="2019" name="Emerg. Microbes Infect.">
        <title>Comprehensive subspecies identification of 175 nontuberculous mycobacteria species based on 7547 genomic profiles.</title>
        <authorList>
            <person name="Matsumoto Y."/>
            <person name="Kinjo T."/>
            <person name="Motooka D."/>
            <person name="Nabeya D."/>
            <person name="Jung N."/>
            <person name="Uechi K."/>
            <person name="Horii T."/>
            <person name="Iida T."/>
            <person name="Fujita J."/>
            <person name="Nakamura S."/>
        </authorList>
    </citation>
    <scope>NUCLEOTIDE SEQUENCE [LARGE SCALE GENOMIC DNA]</scope>
    <source>
        <strain evidence="1 2">JCM 16367</strain>
    </source>
</reference>
<dbReference type="KEGG" id="mnv:MNVI_10810"/>
<accession>A0A7I7PAY1</accession>
<dbReference type="AlphaFoldDB" id="A0A7I7PAY1"/>
<sequence>MTAEAGQVTGTKDKNYNLIWYTEQCLENALRLETYIQDAERDGDNEVADLFRKAQADSRKGARMAEQLLARRLEEAFRA</sequence>
<evidence type="ECO:0000313" key="1">
    <source>
        <dbReference type="EMBL" id="BBY05763.1"/>
    </source>
</evidence>
<dbReference type="OrthoDB" id="495805at2"/>